<reference evidence="1" key="1">
    <citation type="submission" date="2019-02" db="EMBL/GenBank/DDBJ databases">
        <authorList>
            <person name="Gruber-Vodicka R. H."/>
            <person name="Seah K. B. B."/>
        </authorList>
    </citation>
    <scope>NUCLEOTIDE SEQUENCE</scope>
    <source>
        <strain evidence="1">BECK_BZ15</strain>
    </source>
</reference>
<dbReference type="EMBL" id="CAADEW010000089">
    <property type="protein sequence ID" value="VFJ59194.1"/>
    <property type="molecule type" value="Genomic_DNA"/>
</dbReference>
<dbReference type="InterPro" id="IPR036782">
    <property type="entry name" value="NE0471-like_N"/>
</dbReference>
<protein>
    <recommendedName>
        <fullName evidence="2">DUF2442 domain-containing protein</fullName>
    </recommendedName>
</protein>
<dbReference type="Gene3D" id="3.30.2020.10">
    <property type="entry name" value="NE0471-like N-terminal domain"/>
    <property type="match status" value="1"/>
</dbReference>
<gene>
    <name evidence="1" type="ORF">BECKFW1821A_GA0114235_10893</name>
</gene>
<evidence type="ECO:0000313" key="1">
    <source>
        <dbReference type="EMBL" id="VFJ59194.1"/>
    </source>
</evidence>
<dbReference type="SUPFAM" id="SSF143880">
    <property type="entry name" value="NE0471 N-terminal domain-like"/>
    <property type="match status" value="1"/>
</dbReference>
<dbReference type="AlphaFoldDB" id="A0A450SYG1"/>
<proteinExistence type="predicted"/>
<name>A0A450SYG1_9GAMM</name>
<sequence>MIPIMISKGKIVTIEKVEHVGDYKLGLLFNDRTRQVVDFYPFLSSSLNPLITKYLDMDQFLRFEVEEGDLEWNDYDLCFPIADLYENRINT</sequence>
<accession>A0A450SYG1</accession>
<evidence type="ECO:0008006" key="2">
    <source>
        <dbReference type="Google" id="ProtNLM"/>
    </source>
</evidence>
<organism evidence="1">
    <name type="scientific">Candidatus Kentrum sp. FW</name>
    <dbReference type="NCBI Taxonomy" id="2126338"/>
    <lineage>
        <taxon>Bacteria</taxon>
        <taxon>Pseudomonadati</taxon>
        <taxon>Pseudomonadota</taxon>
        <taxon>Gammaproteobacteria</taxon>
        <taxon>Candidatus Kentrum</taxon>
    </lineage>
</organism>